<dbReference type="InterPro" id="IPR023996">
    <property type="entry name" value="TonB-dep_OMP_SusC/RagA"/>
</dbReference>
<evidence type="ECO:0000313" key="10">
    <source>
        <dbReference type="EMBL" id="KKB55937.1"/>
    </source>
</evidence>
<keyword evidence="5 7" id="KW-0472">Membrane</keyword>
<dbReference type="EMBL" id="AQHV01000011">
    <property type="protein sequence ID" value="KKB55937.1"/>
    <property type="molecule type" value="Genomic_DNA"/>
</dbReference>
<dbReference type="AlphaFoldDB" id="A0A0F5JEP2"/>
<dbReference type="NCBIfam" id="TIGR04056">
    <property type="entry name" value="OMP_RagA_SusC"/>
    <property type="match status" value="1"/>
</dbReference>
<organism evidence="10 11">
    <name type="scientific">Parabacteroides goldsteinii DSM 19448 = WAL 12034</name>
    <dbReference type="NCBI Taxonomy" id="927665"/>
    <lineage>
        <taxon>Bacteria</taxon>
        <taxon>Pseudomonadati</taxon>
        <taxon>Bacteroidota</taxon>
        <taxon>Bacteroidia</taxon>
        <taxon>Bacteroidales</taxon>
        <taxon>Tannerellaceae</taxon>
        <taxon>Parabacteroides</taxon>
    </lineage>
</organism>
<evidence type="ECO:0000256" key="3">
    <source>
        <dbReference type="ARBA" id="ARBA00022452"/>
    </source>
</evidence>
<dbReference type="SUPFAM" id="SSF56935">
    <property type="entry name" value="Porins"/>
    <property type="match status" value="1"/>
</dbReference>
<dbReference type="GO" id="GO:0009279">
    <property type="term" value="C:cell outer membrane"/>
    <property type="evidence" value="ECO:0007669"/>
    <property type="project" value="UniProtKB-SubCell"/>
</dbReference>
<reference evidence="10 11" key="1">
    <citation type="submission" date="2013-04" db="EMBL/GenBank/DDBJ databases">
        <title>The Genome Sequence of Parabacteroides goldsteinii DSM 19448.</title>
        <authorList>
            <consortium name="The Broad Institute Genomics Platform"/>
            <person name="Earl A."/>
            <person name="Ward D."/>
            <person name="Feldgarden M."/>
            <person name="Gevers D."/>
            <person name="Martens E."/>
            <person name="Sakamoto M."/>
            <person name="Benno Y."/>
            <person name="Song Y."/>
            <person name="Liu C."/>
            <person name="Lee J."/>
            <person name="Bolanos M."/>
            <person name="Vaisanen M.L."/>
            <person name="Finegold S.M."/>
            <person name="Walker B."/>
            <person name="Young S."/>
            <person name="Zeng Q."/>
            <person name="Gargeya S."/>
            <person name="Fitzgerald M."/>
            <person name="Haas B."/>
            <person name="Abouelleil A."/>
            <person name="Allen A.W."/>
            <person name="Alvarado L."/>
            <person name="Arachchi H.M."/>
            <person name="Berlin A.M."/>
            <person name="Chapman S.B."/>
            <person name="Gainer-Dewar J."/>
            <person name="Goldberg J."/>
            <person name="Griggs A."/>
            <person name="Gujja S."/>
            <person name="Hansen M."/>
            <person name="Howarth C."/>
            <person name="Imamovic A."/>
            <person name="Ireland A."/>
            <person name="Larimer J."/>
            <person name="McCowan C."/>
            <person name="Murphy C."/>
            <person name="Pearson M."/>
            <person name="Poon T.W."/>
            <person name="Priest M."/>
            <person name="Roberts A."/>
            <person name="Saif S."/>
            <person name="Shea T."/>
            <person name="Sisk P."/>
            <person name="Sykes S."/>
            <person name="Wortman J."/>
            <person name="Nusbaum C."/>
            <person name="Birren B."/>
        </authorList>
    </citation>
    <scope>NUCLEOTIDE SEQUENCE [LARGE SCALE GENOMIC DNA]</scope>
    <source>
        <strain evidence="10 11">DSM 19448</strain>
    </source>
</reference>
<dbReference type="Proteomes" id="UP000033047">
    <property type="component" value="Unassembled WGS sequence"/>
</dbReference>
<keyword evidence="8" id="KW-0732">Signal</keyword>
<name>A0A0F5JEP2_9BACT</name>
<keyword evidence="2 7" id="KW-0813">Transport</keyword>
<evidence type="ECO:0000256" key="6">
    <source>
        <dbReference type="ARBA" id="ARBA00023237"/>
    </source>
</evidence>
<evidence type="ECO:0000256" key="5">
    <source>
        <dbReference type="ARBA" id="ARBA00023136"/>
    </source>
</evidence>
<dbReference type="InterPro" id="IPR023997">
    <property type="entry name" value="TonB-dep_OMP_SusC/RagA_CS"/>
</dbReference>
<dbReference type="PATRIC" id="fig|927665.4.peg.1952"/>
<evidence type="ECO:0000259" key="9">
    <source>
        <dbReference type="Pfam" id="PF07715"/>
    </source>
</evidence>
<accession>A0A0F5JEP2</accession>
<dbReference type="NCBIfam" id="TIGR04057">
    <property type="entry name" value="SusC_RagA_signa"/>
    <property type="match status" value="1"/>
</dbReference>
<keyword evidence="4 7" id="KW-0812">Transmembrane</keyword>
<dbReference type="Pfam" id="PF07715">
    <property type="entry name" value="Plug"/>
    <property type="match status" value="1"/>
</dbReference>
<dbReference type="Gene3D" id="2.40.170.20">
    <property type="entry name" value="TonB-dependent receptor, beta-barrel domain"/>
    <property type="match status" value="1"/>
</dbReference>
<proteinExistence type="inferred from homology"/>
<dbReference type="PROSITE" id="PS52016">
    <property type="entry name" value="TONB_DEPENDENT_REC_3"/>
    <property type="match status" value="1"/>
</dbReference>
<dbReference type="InterPro" id="IPR039426">
    <property type="entry name" value="TonB-dep_rcpt-like"/>
</dbReference>
<dbReference type="SUPFAM" id="SSF49464">
    <property type="entry name" value="Carboxypeptidase regulatory domain-like"/>
    <property type="match status" value="1"/>
</dbReference>
<protein>
    <submittedName>
        <fullName evidence="10">SusC/RagA family TonB-linked outer membrane protein</fullName>
    </submittedName>
</protein>
<dbReference type="STRING" id="927665.HMPREF1535_01909"/>
<evidence type="ECO:0000313" key="11">
    <source>
        <dbReference type="Proteomes" id="UP000033047"/>
    </source>
</evidence>
<feature type="domain" description="TonB-dependent receptor plug" evidence="9">
    <location>
        <begin position="115"/>
        <end position="224"/>
    </location>
</feature>
<dbReference type="RefSeq" id="WP_046146481.1">
    <property type="nucleotide sequence ID" value="NZ_KQ033912.1"/>
</dbReference>
<comment type="similarity">
    <text evidence="7">Belongs to the TonB-dependent receptor family.</text>
</comment>
<dbReference type="Gene3D" id="2.170.130.10">
    <property type="entry name" value="TonB-dependent receptor, plug domain"/>
    <property type="match status" value="1"/>
</dbReference>
<feature type="chain" id="PRO_5002490190" evidence="8">
    <location>
        <begin position="23"/>
        <end position="1030"/>
    </location>
</feature>
<dbReference type="InterPro" id="IPR036942">
    <property type="entry name" value="Beta-barrel_TonB_sf"/>
</dbReference>
<evidence type="ECO:0000256" key="8">
    <source>
        <dbReference type="SAM" id="SignalP"/>
    </source>
</evidence>
<dbReference type="InterPro" id="IPR037066">
    <property type="entry name" value="Plug_dom_sf"/>
</dbReference>
<keyword evidence="6 7" id="KW-0998">Cell outer membrane</keyword>
<dbReference type="Pfam" id="PF13715">
    <property type="entry name" value="CarbopepD_reg_2"/>
    <property type="match status" value="1"/>
</dbReference>
<gene>
    <name evidence="10" type="ORF">HMPREF1535_01909</name>
</gene>
<feature type="signal peptide" evidence="8">
    <location>
        <begin position="1"/>
        <end position="22"/>
    </location>
</feature>
<keyword evidence="3 7" id="KW-1134">Transmembrane beta strand</keyword>
<dbReference type="InterPro" id="IPR008969">
    <property type="entry name" value="CarboxyPept-like_regulatory"/>
</dbReference>
<dbReference type="HOGENOM" id="CLU_004317_0_2_10"/>
<comment type="subcellular location">
    <subcellularLocation>
        <location evidence="1 7">Cell outer membrane</location>
        <topology evidence="1 7">Multi-pass membrane protein</topology>
    </subcellularLocation>
</comment>
<evidence type="ECO:0000256" key="7">
    <source>
        <dbReference type="PROSITE-ProRule" id="PRU01360"/>
    </source>
</evidence>
<evidence type="ECO:0000256" key="2">
    <source>
        <dbReference type="ARBA" id="ARBA00022448"/>
    </source>
</evidence>
<dbReference type="FunFam" id="2.60.40.1120:FF:000003">
    <property type="entry name" value="Outer membrane protein Omp121"/>
    <property type="match status" value="1"/>
</dbReference>
<comment type="caution">
    <text evidence="10">The sequence shown here is derived from an EMBL/GenBank/DDBJ whole genome shotgun (WGS) entry which is preliminary data.</text>
</comment>
<evidence type="ECO:0000256" key="1">
    <source>
        <dbReference type="ARBA" id="ARBA00004571"/>
    </source>
</evidence>
<dbReference type="Gene3D" id="2.60.40.1120">
    <property type="entry name" value="Carboxypeptidase-like, regulatory domain"/>
    <property type="match status" value="1"/>
</dbReference>
<sequence length="1030" mass="114802">MKQIKLFSILMMLVLCCGTVFAQGITITGTITDAKTSESLPGASVVLKGTTQGTISDMDGKYSISATPGATLVISYIGYDTKEVKVGNQHVINVTLSEDSQSIDEVVIVGASMKKSDLTGAISHVDAKVLEERPVTTVNEALQGRVAGVLITKGTRPGDDSSIKIRGVNTINSGSDPIYVVDGLVMGNGYGGFNAINVNDVASVQVLKDASATALYGSRGANGVVLITTKKGKIGEGRVTYDGWVGFSKITQRPKTLDAQQLFDLRVDAFANGYMHDNPTANRQDYIDNTLMKTNTAFSDAEFETYRSGKSYNWLDEVISSGFQQNHSVSFSNATEKNNVYISFDYANIDGLIGDSKEKKYSGRVNAESMIKPWLKIGTNSSFSRTENNLPTDDVYDKALNANPLLNPEPFRDPSTRYTWDYLTLYYRVHNEGNNNDYNPFNSQEVARERARNRFLSSNYININPIEGLNIRSTFALDVSSQTWFEYTPSYIQEAIRHYNGDARAKHERWSQLNWQWDNTITYDKTINKHRMNFLFGTSTTKNTENYTKAQGDRFASDDLLWNDLKGAAANDKKELDSDFKGNTLVSVLGRVNYNYDLRYYLTATARYDGSSKFAEGHRWGILPSFSAAWDVTNEAFMEDQTIFDRLKMRVGYGVVGNQDIENYAYRTLYFSSVSNGEASYATSGLRGTPAITWEKQKQTNIGVDMAFLNDRLNVSLDGFFIKNDNLLMKHSLPLTSGYSETWENIGSVKNKGFEATINATPIQTRDFTWNVNANISFDKNEVSKLYGDVKEILNGSDREKNIFLGESLNNIYTYKTGGIANESNRSQWENLDFNGKHVSLGDLFPLDVSGPDGVPDGVVDQLDRVVVGKKDPKFYGGFATDFNYKGITLNAVFNYSYGAKKISSYYETLINSTGTSMASEDLLNRWTPENTGASVPRVIANTSSGYNRYNPSDMDYTIQNASYLRLSTLTLAYSFPKPLLSQIKVENLRVYFTASNLFCITKYKGFDPETGDYGYPPTKMYVLGLNFSF</sequence>
<dbReference type="InterPro" id="IPR012910">
    <property type="entry name" value="Plug_dom"/>
</dbReference>
<evidence type="ECO:0000256" key="4">
    <source>
        <dbReference type="ARBA" id="ARBA00022692"/>
    </source>
</evidence>